<evidence type="ECO:0000313" key="2">
    <source>
        <dbReference type="EMBL" id="EFX81658.1"/>
    </source>
</evidence>
<evidence type="ECO:0000256" key="1">
    <source>
        <dbReference type="SAM" id="MobiDB-lite"/>
    </source>
</evidence>
<dbReference type="KEGG" id="dpx:DAPPUDRAFT_242013"/>
<accession>E9GFM1</accession>
<feature type="region of interest" description="Disordered" evidence="1">
    <location>
        <begin position="1"/>
        <end position="24"/>
    </location>
</feature>
<dbReference type="InParanoid" id="E9GFM1"/>
<sequence length="91" mass="10995">MRNENKDQRWVVRKEEEEEEKKKKKKMMMMMMMTGGKNANRINDGTMVKTLLSLYPFLPARGRRYSPPTPFRWRERRTMNSFSAQTENTKC</sequence>
<reference evidence="2 3" key="1">
    <citation type="journal article" date="2011" name="Science">
        <title>The ecoresponsive genome of Daphnia pulex.</title>
        <authorList>
            <person name="Colbourne J.K."/>
            <person name="Pfrender M.E."/>
            <person name="Gilbert D."/>
            <person name="Thomas W.K."/>
            <person name="Tucker A."/>
            <person name="Oakley T.H."/>
            <person name="Tokishita S."/>
            <person name="Aerts A."/>
            <person name="Arnold G.J."/>
            <person name="Basu M.K."/>
            <person name="Bauer D.J."/>
            <person name="Caceres C.E."/>
            <person name="Carmel L."/>
            <person name="Casola C."/>
            <person name="Choi J.H."/>
            <person name="Detter J.C."/>
            <person name="Dong Q."/>
            <person name="Dusheyko S."/>
            <person name="Eads B.D."/>
            <person name="Frohlich T."/>
            <person name="Geiler-Samerotte K.A."/>
            <person name="Gerlach D."/>
            <person name="Hatcher P."/>
            <person name="Jogdeo S."/>
            <person name="Krijgsveld J."/>
            <person name="Kriventseva E.V."/>
            <person name="Kultz D."/>
            <person name="Laforsch C."/>
            <person name="Lindquist E."/>
            <person name="Lopez J."/>
            <person name="Manak J.R."/>
            <person name="Muller J."/>
            <person name="Pangilinan J."/>
            <person name="Patwardhan R.P."/>
            <person name="Pitluck S."/>
            <person name="Pritham E.J."/>
            <person name="Rechtsteiner A."/>
            <person name="Rho M."/>
            <person name="Rogozin I.B."/>
            <person name="Sakarya O."/>
            <person name="Salamov A."/>
            <person name="Schaack S."/>
            <person name="Shapiro H."/>
            <person name="Shiga Y."/>
            <person name="Skalitzky C."/>
            <person name="Smith Z."/>
            <person name="Souvorov A."/>
            <person name="Sung W."/>
            <person name="Tang Z."/>
            <person name="Tsuchiya D."/>
            <person name="Tu H."/>
            <person name="Vos H."/>
            <person name="Wang M."/>
            <person name="Wolf Y.I."/>
            <person name="Yamagata H."/>
            <person name="Yamada T."/>
            <person name="Ye Y."/>
            <person name="Shaw J.R."/>
            <person name="Andrews J."/>
            <person name="Crease T.J."/>
            <person name="Tang H."/>
            <person name="Lucas S.M."/>
            <person name="Robertson H.M."/>
            <person name="Bork P."/>
            <person name="Koonin E.V."/>
            <person name="Zdobnov E.M."/>
            <person name="Grigoriev I.V."/>
            <person name="Lynch M."/>
            <person name="Boore J.L."/>
        </authorList>
    </citation>
    <scope>NUCLEOTIDE SEQUENCE [LARGE SCALE GENOMIC DNA]</scope>
</reference>
<proteinExistence type="predicted"/>
<feature type="region of interest" description="Disordered" evidence="1">
    <location>
        <begin position="66"/>
        <end position="91"/>
    </location>
</feature>
<dbReference type="AlphaFoldDB" id="E9GFM1"/>
<protein>
    <submittedName>
        <fullName evidence="2">Uncharacterized protein</fullName>
    </submittedName>
</protein>
<feature type="compositionally biased region" description="Polar residues" evidence="1">
    <location>
        <begin position="79"/>
        <end position="91"/>
    </location>
</feature>
<dbReference type="EMBL" id="GL732542">
    <property type="protein sequence ID" value="EFX81658.1"/>
    <property type="molecule type" value="Genomic_DNA"/>
</dbReference>
<keyword evidence="3" id="KW-1185">Reference proteome</keyword>
<feature type="compositionally biased region" description="Basic and acidic residues" evidence="1">
    <location>
        <begin position="1"/>
        <end position="15"/>
    </location>
</feature>
<organism evidence="2 3">
    <name type="scientific">Daphnia pulex</name>
    <name type="common">Water flea</name>
    <dbReference type="NCBI Taxonomy" id="6669"/>
    <lineage>
        <taxon>Eukaryota</taxon>
        <taxon>Metazoa</taxon>
        <taxon>Ecdysozoa</taxon>
        <taxon>Arthropoda</taxon>
        <taxon>Crustacea</taxon>
        <taxon>Branchiopoda</taxon>
        <taxon>Diplostraca</taxon>
        <taxon>Cladocera</taxon>
        <taxon>Anomopoda</taxon>
        <taxon>Daphniidae</taxon>
        <taxon>Daphnia</taxon>
    </lineage>
</organism>
<name>E9GFM1_DAPPU</name>
<dbReference type="Proteomes" id="UP000000305">
    <property type="component" value="Unassembled WGS sequence"/>
</dbReference>
<dbReference type="HOGENOM" id="CLU_2429281_0_0_1"/>
<gene>
    <name evidence="2" type="ORF">DAPPUDRAFT_242013</name>
</gene>
<evidence type="ECO:0000313" key="3">
    <source>
        <dbReference type="Proteomes" id="UP000000305"/>
    </source>
</evidence>